<dbReference type="GeneID" id="69005035"/>
<gene>
    <name evidence="2" type="ORF">BZL54_03355</name>
</gene>
<keyword evidence="1" id="KW-0812">Transmembrane</keyword>
<evidence type="ECO:0000313" key="3">
    <source>
        <dbReference type="Proteomes" id="UP000217994"/>
    </source>
</evidence>
<comment type="caution">
    <text evidence="2">The sequence shown here is derived from an EMBL/GenBank/DDBJ whole genome shotgun (WGS) entry which is preliminary data.</text>
</comment>
<name>A0A2A4FM76_9BURK</name>
<feature type="transmembrane region" description="Helical" evidence="1">
    <location>
        <begin position="22"/>
        <end position="41"/>
    </location>
</feature>
<proteinExistence type="predicted"/>
<reference evidence="2 3" key="1">
    <citation type="submission" date="2017-01" db="EMBL/GenBank/DDBJ databases">
        <title>Whole-Genome Shotgun Sequencing of Two beta-Proteobacterial Species in Search of the Bulgecin Biosynthetic Cluster.</title>
        <authorList>
            <person name="Horsman M.E."/>
            <person name="Marous D.R."/>
            <person name="Li R."/>
            <person name="Oliver R.A."/>
            <person name="Byun B."/>
            <person name="Emrich S.J."/>
            <person name="Boggess B."/>
            <person name="Townsend C.A."/>
            <person name="Mobashery S."/>
        </authorList>
    </citation>
    <scope>NUCLEOTIDE SEQUENCE [LARGE SCALE GENOMIC DNA]</scope>
    <source>
        <strain evidence="2 3">ATCC 31433</strain>
    </source>
</reference>
<evidence type="ECO:0000313" key="2">
    <source>
        <dbReference type="EMBL" id="PCE33772.1"/>
    </source>
</evidence>
<dbReference type="RefSeq" id="WP_084908075.1">
    <property type="nucleotide sequence ID" value="NZ_CP020738.1"/>
</dbReference>
<feature type="transmembrane region" description="Helical" evidence="1">
    <location>
        <begin position="53"/>
        <end position="71"/>
    </location>
</feature>
<keyword evidence="1" id="KW-0472">Membrane</keyword>
<protein>
    <submittedName>
        <fullName evidence="2">Uncharacterized protein</fullName>
    </submittedName>
</protein>
<evidence type="ECO:0000256" key="1">
    <source>
        <dbReference type="SAM" id="Phobius"/>
    </source>
</evidence>
<keyword evidence="1" id="KW-1133">Transmembrane helix</keyword>
<dbReference type="Proteomes" id="UP000217994">
    <property type="component" value="Unassembled WGS sequence"/>
</dbReference>
<organism evidence="2 3">
    <name type="scientific">Burkholderia ubonensis subsp. mesacidophila</name>
    <dbReference type="NCBI Taxonomy" id="265293"/>
    <lineage>
        <taxon>Bacteria</taxon>
        <taxon>Pseudomonadati</taxon>
        <taxon>Pseudomonadota</taxon>
        <taxon>Betaproteobacteria</taxon>
        <taxon>Burkholderiales</taxon>
        <taxon>Burkholderiaceae</taxon>
        <taxon>Burkholderia</taxon>
        <taxon>Burkholderia cepacia complex</taxon>
    </lineage>
</organism>
<accession>A0A2A4FM76</accession>
<dbReference type="EMBL" id="MTZU01000010">
    <property type="protein sequence ID" value="PCE33772.1"/>
    <property type="molecule type" value="Genomic_DNA"/>
</dbReference>
<dbReference type="AlphaFoldDB" id="A0A2A4FM76"/>
<sequence>MAVDFDKLPPEKPEPDDPPSRVVWAIVFCVIVVAGIFTVLLLWPEGEPTQTPWFWTCITAYPVGVATFVVLRRYSVYEGRRSDVIEWNKACTRYVNGVFEQASRPLAVVAAAYRFSSDAKENEFDKLLAGSVKLEPRTTPKPDTPPVTARWFEEPHADKEGKPFKTDSERYLNVLESVFGALITDVAEAVRALPSDLKLAVGLVLPEMANTAEASDAWDKQWRKSDLRLLKAEVLPEPPELMYFDTWLDRSNQGSDQEARLLVFVQLNPLLQALPPEGCAEAAVAILVTPEDVRSRFKLASIALAHRPNETYDCSLDVALSRALRWGRLEAADVSRIWQGGLGAATGNEVTAVLVKAGIAAKLANLDFMIGHAGKAAVWFGVACAAKAVAHDGSSQLFITGGERGPCFSVVRNINSNDAGV</sequence>